<evidence type="ECO:0000256" key="7">
    <source>
        <dbReference type="ARBA" id="ARBA00022723"/>
    </source>
</evidence>
<dbReference type="EMBL" id="ACJN02000001">
    <property type="protein sequence ID" value="EFI35857.1"/>
    <property type="molecule type" value="Genomic_DNA"/>
</dbReference>
<evidence type="ECO:0000313" key="10">
    <source>
        <dbReference type="EMBL" id="EFI35857.1"/>
    </source>
</evidence>
<comment type="cofactor">
    <cofactor evidence="1">
        <name>Co(2+)</name>
        <dbReference type="ChEBI" id="CHEBI:48828"/>
    </cofactor>
</comment>
<dbReference type="GO" id="GO:0046872">
    <property type="term" value="F:metal ion binding"/>
    <property type="evidence" value="ECO:0007669"/>
    <property type="project" value="UniProtKB-KW"/>
</dbReference>
<comment type="cofactor">
    <cofactor evidence="3">
        <name>Zn(2+)</name>
        <dbReference type="ChEBI" id="CHEBI:29105"/>
    </cofactor>
</comment>
<dbReference type="InterPro" id="IPR000787">
    <property type="entry name" value="Peptidase_M29"/>
</dbReference>
<dbReference type="Gene3D" id="3.40.1830.10">
    <property type="entry name" value="Thermophilic metalloprotease (M29)"/>
    <property type="match status" value="1"/>
</dbReference>
<evidence type="ECO:0000256" key="8">
    <source>
        <dbReference type="ARBA" id="ARBA00022801"/>
    </source>
</evidence>
<organism evidence="10 11">
    <name type="scientific">Desulfonatronospira thiodismutans ASO3-1</name>
    <dbReference type="NCBI Taxonomy" id="555779"/>
    <lineage>
        <taxon>Bacteria</taxon>
        <taxon>Pseudomonadati</taxon>
        <taxon>Thermodesulfobacteriota</taxon>
        <taxon>Desulfovibrionia</taxon>
        <taxon>Desulfovibrionales</taxon>
        <taxon>Desulfonatronovibrionaceae</taxon>
        <taxon>Desulfonatronospira</taxon>
    </lineage>
</organism>
<protein>
    <submittedName>
        <fullName evidence="10">Peptidase M29 aminopeptidase II</fullName>
    </submittedName>
</protein>
<dbReference type="Pfam" id="PF02073">
    <property type="entry name" value="Peptidase_M29"/>
    <property type="match status" value="1"/>
</dbReference>
<evidence type="ECO:0000256" key="6">
    <source>
        <dbReference type="ARBA" id="ARBA00022670"/>
    </source>
</evidence>
<evidence type="ECO:0000256" key="2">
    <source>
        <dbReference type="ARBA" id="ARBA00001946"/>
    </source>
</evidence>
<dbReference type="eggNOG" id="COG2309">
    <property type="taxonomic scope" value="Bacteria"/>
</dbReference>
<evidence type="ECO:0000256" key="1">
    <source>
        <dbReference type="ARBA" id="ARBA00001941"/>
    </source>
</evidence>
<evidence type="ECO:0000313" key="11">
    <source>
        <dbReference type="Proteomes" id="UP000005496"/>
    </source>
</evidence>
<gene>
    <name evidence="10" type="ORF">Dthio_PD3296</name>
</gene>
<dbReference type="GO" id="GO:0006508">
    <property type="term" value="P:proteolysis"/>
    <property type="evidence" value="ECO:0007669"/>
    <property type="project" value="UniProtKB-KW"/>
</dbReference>
<dbReference type="SUPFAM" id="SSF144052">
    <property type="entry name" value="Thermophilic metalloprotease-like"/>
    <property type="match status" value="1"/>
</dbReference>
<dbReference type="PANTHER" id="PTHR34448">
    <property type="entry name" value="AMINOPEPTIDASE"/>
    <property type="match status" value="1"/>
</dbReference>
<proteinExistence type="inferred from homology"/>
<dbReference type="InterPro" id="IPR052170">
    <property type="entry name" value="M29_Exopeptidase"/>
</dbReference>
<dbReference type="InterPro" id="IPR035097">
    <property type="entry name" value="M29_N-terminal"/>
</dbReference>
<keyword evidence="9" id="KW-0482">Metalloprotease</keyword>
<sequence>MFTQQELEKYAQVMFWGMRKARKHPFAPGDIVLIRSDLSCIPLAHELFRMFLQQQYHPVLRLIPPEEIEKTFFTMAHDSHLDFQLPGDRELYSSLNGMISLLGPQSLTHLRDIDPSRIGRFAVAKKYLRDILERRESQGSFGWSLCLYPTDELAAKAGLTLEEYKNQIVQAVYLDKDDPVFIWEDIFEQSKRIKEWLDSMDVEYFHVLSKNTDLKVYPGEKRRWVGLSGHNIPSFELFLSPDYRKTQGVFFSDQPSYRSGNLVRGVRLEFKDGRLQEISAEEGEEFLKKQVRMDEGASMVGEFSLTDKRFSRISSFMAHTLFDENFGGDNGNCHIALGASYADTFAEDSSQLTPELKEEMGFNDSALHWDLVSTEPKEVHAYLKSGEVLTIYRDGQFTITDV</sequence>
<comment type="cofactor">
    <cofactor evidence="2">
        <name>Mg(2+)</name>
        <dbReference type="ChEBI" id="CHEBI:18420"/>
    </cofactor>
</comment>
<keyword evidence="11" id="KW-1185">Reference proteome</keyword>
<dbReference type="PANTHER" id="PTHR34448:SF3">
    <property type="entry name" value="AMINOPEPTIDASE AMPS"/>
    <property type="match status" value="1"/>
</dbReference>
<evidence type="ECO:0000256" key="5">
    <source>
        <dbReference type="ARBA" id="ARBA00022438"/>
    </source>
</evidence>
<keyword evidence="7" id="KW-0479">Metal-binding</keyword>
<dbReference type="OrthoDB" id="9803993at2"/>
<comment type="caution">
    <text evidence="10">The sequence shown here is derived from an EMBL/GenBank/DDBJ whole genome shotgun (WGS) entry which is preliminary data.</text>
</comment>
<dbReference type="RefSeq" id="WP_008868986.1">
    <property type="nucleotide sequence ID" value="NZ_ACJN02000001.1"/>
</dbReference>
<keyword evidence="8" id="KW-0378">Hydrolase</keyword>
<dbReference type="GO" id="GO:0004177">
    <property type="term" value="F:aminopeptidase activity"/>
    <property type="evidence" value="ECO:0007669"/>
    <property type="project" value="UniProtKB-KW"/>
</dbReference>
<keyword evidence="5 10" id="KW-0031">Aminopeptidase</keyword>
<reference evidence="10" key="1">
    <citation type="submission" date="2010-05" db="EMBL/GenBank/DDBJ databases">
        <title>The draft genome of Desulfonatronospira thiodismutans ASO3-1.</title>
        <authorList>
            <consortium name="US DOE Joint Genome Institute (JGI-PGF)"/>
            <person name="Lucas S."/>
            <person name="Copeland A."/>
            <person name="Lapidus A."/>
            <person name="Cheng J.-F."/>
            <person name="Bruce D."/>
            <person name="Goodwin L."/>
            <person name="Pitluck S."/>
            <person name="Chertkov O."/>
            <person name="Brettin T."/>
            <person name="Detter J.C."/>
            <person name="Han C."/>
            <person name="Land M.L."/>
            <person name="Hauser L."/>
            <person name="Kyrpides N."/>
            <person name="Mikhailova N."/>
            <person name="Muyzer G."/>
            <person name="Woyke T."/>
        </authorList>
    </citation>
    <scope>NUCLEOTIDE SEQUENCE [LARGE SCALE GENOMIC DNA]</scope>
    <source>
        <strain evidence="10">ASO3-1</strain>
    </source>
</reference>
<keyword evidence="6" id="KW-0645">Protease</keyword>
<dbReference type="AlphaFoldDB" id="D6SME6"/>
<accession>D6SME6</accession>
<dbReference type="GO" id="GO:0008237">
    <property type="term" value="F:metallopeptidase activity"/>
    <property type="evidence" value="ECO:0007669"/>
    <property type="project" value="UniProtKB-KW"/>
</dbReference>
<name>D6SME6_9BACT</name>
<evidence type="ECO:0000256" key="9">
    <source>
        <dbReference type="ARBA" id="ARBA00023049"/>
    </source>
</evidence>
<comment type="similarity">
    <text evidence="4">Belongs to the peptidase M29 family.</text>
</comment>
<evidence type="ECO:0000256" key="3">
    <source>
        <dbReference type="ARBA" id="ARBA00001947"/>
    </source>
</evidence>
<evidence type="ECO:0000256" key="4">
    <source>
        <dbReference type="ARBA" id="ARBA00008236"/>
    </source>
</evidence>
<dbReference type="Proteomes" id="UP000005496">
    <property type="component" value="Unassembled WGS sequence"/>
</dbReference>